<feature type="region of interest" description="Disordered" evidence="1">
    <location>
        <begin position="46"/>
        <end position="79"/>
    </location>
</feature>
<keyword evidence="2" id="KW-0472">Membrane</keyword>
<reference evidence="4" key="1">
    <citation type="submission" date="2016-10" db="EMBL/GenBank/DDBJ databases">
        <authorList>
            <person name="Varghese N."/>
            <person name="Submissions S."/>
        </authorList>
    </citation>
    <scope>NUCLEOTIDE SEQUENCE [LARGE SCALE GENOMIC DNA]</scope>
    <source>
        <strain evidence="4">CGMCC 4.3516</strain>
    </source>
</reference>
<protein>
    <recommendedName>
        <fullName evidence="5">DUF3618 domain-containing protein</fullName>
    </recommendedName>
</protein>
<feature type="compositionally biased region" description="Basic and acidic residues" evidence="1">
    <location>
        <begin position="56"/>
        <end position="79"/>
    </location>
</feature>
<feature type="region of interest" description="Disordered" evidence="1">
    <location>
        <begin position="1"/>
        <end position="32"/>
    </location>
</feature>
<evidence type="ECO:0008006" key="5">
    <source>
        <dbReference type="Google" id="ProtNLM"/>
    </source>
</evidence>
<dbReference type="RefSeq" id="WP_091029249.1">
    <property type="nucleotide sequence ID" value="NZ_FNAD01000002.1"/>
</dbReference>
<sequence>MSGMTMPSAGGIPPGVGLAPPPSVSMPYLPEDRRPTEEELLVQQREQYLQDTGDDGETHDRHRTVDELQRDAERTRERVNDSVLELRERLGLDPDAAHAHGPFGPVRRHPLTVTVAAVGTATAAVIGVTVLRGHRKAEKQAVRASAADTAKSAVDDAIKAAQRRRRAAAKATRRRRKAVGKRLDAAKDVFGSAAKTMGRKRRKAMRRLTHR</sequence>
<dbReference type="STRING" id="58114.SAMN05216270_102198"/>
<dbReference type="AlphaFoldDB" id="A0A1G6SQA2"/>
<evidence type="ECO:0000313" key="3">
    <source>
        <dbReference type="EMBL" id="SDD18366.1"/>
    </source>
</evidence>
<feature type="transmembrane region" description="Helical" evidence="2">
    <location>
        <begin position="111"/>
        <end position="131"/>
    </location>
</feature>
<organism evidence="3 4">
    <name type="scientific">Glycomyces harbinensis</name>
    <dbReference type="NCBI Taxonomy" id="58114"/>
    <lineage>
        <taxon>Bacteria</taxon>
        <taxon>Bacillati</taxon>
        <taxon>Actinomycetota</taxon>
        <taxon>Actinomycetes</taxon>
        <taxon>Glycomycetales</taxon>
        <taxon>Glycomycetaceae</taxon>
        <taxon>Glycomyces</taxon>
    </lineage>
</organism>
<keyword evidence="2" id="KW-1133">Transmembrane helix</keyword>
<dbReference type="EMBL" id="FNAD01000002">
    <property type="protein sequence ID" value="SDD18366.1"/>
    <property type="molecule type" value="Genomic_DNA"/>
</dbReference>
<evidence type="ECO:0000256" key="1">
    <source>
        <dbReference type="SAM" id="MobiDB-lite"/>
    </source>
</evidence>
<evidence type="ECO:0000256" key="2">
    <source>
        <dbReference type="SAM" id="Phobius"/>
    </source>
</evidence>
<proteinExistence type="predicted"/>
<evidence type="ECO:0000313" key="4">
    <source>
        <dbReference type="Proteomes" id="UP000198949"/>
    </source>
</evidence>
<name>A0A1G6SQA2_9ACTN</name>
<keyword evidence="4" id="KW-1185">Reference proteome</keyword>
<gene>
    <name evidence="3" type="ORF">SAMN05216270_102198</name>
</gene>
<keyword evidence="2" id="KW-0812">Transmembrane</keyword>
<dbReference type="Proteomes" id="UP000198949">
    <property type="component" value="Unassembled WGS sequence"/>
</dbReference>
<accession>A0A1G6SQA2</accession>
<dbReference type="OrthoDB" id="5198072at2"/>